<dbReference type="Proteomes" id="UP000002745">
    <property type="component" value="Plasmid pHbal01"/>
</dbReference>
<keyword evidence="8 9" id="KW-0413">Isomerase</keyword>
<accession>C6XS19</accession>
<evidence type="ECO:0000256" key="5">
    <source>
        <dbReference type="ARBA" id="ARBA00013189"/>
    </source>
</evidence>
<keyword evidence="11" id="KW-0614">Plasmid</keyword>
<dbReference type="NCBIfam" id="TIGR01179">
    <property type="entry name" value="galE"/>
    <property type="match status" value="1"/>
</dbReference>
<protein>
    <recommendedName>
        <fullName evidence="6 9">UDP-glucose 4-epimerase</fullName>
        <ecNumber evidence="5 9">5.1.3.2</ecNumber>
    </recommendedName>
</protein>
<dbReference type="Gene3D" id="3.40.50.720">
    <property type="entry name" value="NAD(P)-binding Rossmann-like Domain"/>
    <property type="match status" value="1"/>
</dbReference>
<proteinExistence type="inferred from homology"/>
<dbReference type="SUPFAM" id="SSF51735">
    <property type="entry name" value="NAD(P)-binding Rossmann-fold domains"/>
    <property type="match status" value="1"/>
</dbReference>
<dbReference type="AlphaFoldDB" id="C6XS19"/>
<dbReference type="InterPro" id="IPR005886">
    <property type="entry name" value="UDP_G4E"/>
</dbReference>
<comment type="subunit">
    <text evidence="9">Homodimer.</text>
</comment>
<dbReference type="eggNOG" id="COG1087">
    <property type="taxonomic scope" value="Bacteria"/>
</dbReference>
<geneLocation type="plasmid" evidence="11 12">
    <name>pHbal01</name>
</geneLocation>
<sequence length="339" mass="37054">MQSILVTGGAGYIGSHTCLELIKSGRKPIVFDDFSNASPHVIERLEELSGTKIDVVEGDVRNFDQINKAIKDYKCDAVIHFAGLKAVGESEVRAIDYHDVNVIGTHVLLRAMKANKIDKIVFSSSATVYGVPKFLPYTEDHPRNATSTYGQTKLSVEYMLEDVRRSGEIKNVAILRYFNPIGAHPSGRIGEAPNGIPNNLAPYVVQVACGKREAINIWGDDYDTPDGTGVRDYIHVVDLAQAHLAALDYLDAGKGAFTVNLGTGNGSSVKEVIAGFEKACGKKIPMVIGPRRSGDIACFYADPSSAKKLLGWSAKLNMEDMCRDQWKWQENNPNGYDEA</sequence>
<evidence type="ECO:0000256" key="9">
    <source>
        <dbReference type="RuleBase" id="RU366046"/>
    </source>
</evidence>
<dbReference type="HOGENOM" id="CLU_007383_1_10_5"/>
<dbReference type="KEGG" id="hba:Hbal_3193"/>
<dbReference type="Pfam" id="PF16363">
    <property type="entry name" value="GDP_Man_Dehyd"/>
    <property type="match status" value="1"/>
</dbReference>
<dbReference type="PANTHER" id="PTHR43725:SF47">
    <property type="entry name" value="UDP-GLUCOSE 4-EPIMERASE"/>
    <property type="match status" value="1"/>
</dbReference>
<evidence type="ECO:0000256" key="7">
    <source>
        <dbReference type="ARBA" id="ARBA00023027"/>
    </source>
</evidence>
<dbReference type="GO" id="GO:0005829">
    <property type="term" value="C:cytosol"/>
    <property type="evidence" value="ECO:0007669"/>
    <property type="project" value="TreeGrafter"/>
</dbReference>
<dbReference type="EC" id="5.1.3.2" evidence="5 9"/>
<evidence type="ECO:0000256" key="8">
    <source>
        <dbReference type="ARBA" id="ARBA00023235"/>
    </source>
</evidence>
<comment type="similarity">
    <text evidence="4 9">Belongs to the NAD(P)-dependent epimerase/dehydratase family.</text>
</comment>
<dbReference type="Gene3D" id="3.90.25.10">
    <property type="entry name" value="UDP-galactose 4-epimerase, domain 1"/>
    <property type="match status" value="1"/>
</dbReference>
<dbReference type="CDD" id="cd05247">
    <property type="entry name" value="UDP_G4E_1_SDR_e"/>
    <property type="match status" value="1"/>
</dbReference>
<dbReference type="GO" id="GO:0006012">
    <property type="term" value="P:galactose metabolic process"/>
    <property type="evidence" value="ECO:0007669"/>
    <property type="project" value="UniProtKB-UniPathway"/>
</dbReference>
<evidence type="ECO:0000259" key="10">
    <source>
        <dbReference type="Pfam" id="PF16363"/>
    </source>
</evidence>
<reference evidence="12" key="1">
    <citation type="journal article" date="2011" name="J. Bacteriol.">
        <title>Genome sequences of eight morphologically diverse alphaproteobacteria.</title>
        <authorList>
            <consortium name="US DOE Joint Genome Institute"/>
            <person name="Brown P.J."/>
            <person name="Kysela D.T."/>
            <person name="Buechlein A."/>
            <person name="Hemmerich C."/>
            <person name="Brun Y.V."/>
        </authorList>
    </citation>
    <scope>NUCLEOTIDE SEQUENCE [LARGE SCALE GENOMIC DNA]</scope>
    <source>
        <strain evidence="12">ATCC 49814 / DSM 5838 / IFAM 1418</strain>
        <plasmid evidence="12">pHbal01</plasmid>
    </source>
</reference>
<organism evidence="11 12">
    <name type="scientific">Hirschia baltica (strain ATCC 49814 / DSM 5838 / IFAM 1418)</name>
    <dbReference type="NCBI Taxonomy" id="582402"/>
    <lineage>
        <taxon>Bacteria</taxon>
        <taxon>Pseudomonadati</taxon>
        <taxon>Pseudomonadota</taxon>
        <taxon>Alphaproteobacteria</taxon>
        <taxon>Hyphomonadales</taxon>
        <taxon>Hyphomonadaceae</taxon>
        <taxon>Hirschia</taxon>
    </lineage>
</organism>
<gene>
    <name evidence="11" type="ordered locus">Hbal_3193</name>
</gene>
<keyword evidence="9" id="KW-0119">Carbohydrate metabolism</keyword>
<evidence type="ECO:0000313" key="11">
    <source>
        <dbReference type="EMBL" id="ACT60860.1"/>
    </source>
</evidence>
<dbReference type="UniPathway" id="UPA00214"/>
<dbReference type="InterPro" id="IPR016040">
    <property type="entry name" value="NAD(P)-bd_dom"/>
</dbReference>
<comment type="cofactor">
    <cofactor evidence="2 9">
        <name>NAD(+)</name>
        <dbReference type="ChEBI" id="CHEBI:57540"/>
    </cofactor>
</comment>
<dbReference type="PANTHER" id="PTHR43725">
    <property type="entry name" value="UDP-GLUCOSE 4-EPIMERASE"/>
    <property type="match status" value="1"/>
</dbReference>
<dbReference type="NCBIfam" id="NF007956">
    <property type="entry name" value="PRK10675.1"/>
    <property type="match status" value="1"/>
</dbReference>
<dbReference type="EMBL" id="CP001679">
    <property type="protein sequence ID" value="ACT60860.1"/>
    <property type="molecule type" value="Genomic_DNA"/>
</dbReference>
<evidence type="ECO:0000256" key="3">
    <source>
        <dbReference type="ARBA" id="ARBA00004947"/>
    </source>
</evidence>
<comment type="catalytic activity">
    <reaction evidence="1 9">
        <text>UDP-alpha-D-glucose = UDP-alpha-D-galactose</text>
        <dbReference type="Rhea" id="RHEA:22168"/>
        <dbReference type="ChEBI" id="CHEBI:58885"/>
        <dbReference type="ChEBI" id="CHEBI:66914"/>
        <dbReference type="EC" id="5.1.3.2"/>
    </reaction>
</comment>
<name>C6XS19_HIRBI</name>
<comment type="pathway">
    <text evidence="3 9">Carbohydrate metabolism; galactose metabolism.</text>
</comment>
<dbReference type="GO" id="GO:0003978">
    <property type="term" value="F:UDP-glucose 4-epimerase activity"/>
    <property type="evidence" value="ECO:0007669"/>
    <property type="project" value="UniProtKB-UniRule"/>
</dbReference>
<evidence type="ECO:0000256" key="6">
    <source>
        <dbReference type="ARBA" id="ARBA00018569"/>
    </source>
</evidence>
<evidence type="ECO:0000256" key="2">
    <source>
        <dbReference type="ARBA" id="ARBA00001911"/>
    </source>
</evidence>
<keyword evidence="7 9" id="KW-0520">NAD</keyword>
<dbReference type="InterPro" id="IPR036291">
    <property type="entry name" value="NAD(P)-bd_dom_sf"/>
</dbReference>
<evidence type="ECO:0000313" key="12">
    <source>
        <dbReference type="Proteomes" id="UP000002745"/>
    </source>
</evidence>
<evidence type="ECO:0000256" key="1">
    <source>
        <dbReference type="ARBA" id="ARBA00000083"/>
    </source>
</evidence>
<evidence type="ECO:0000256" key="4">
    <source>
        <dbReference type="ARBA" id="ARBA00007637"/>
    </source>
</evidence>
<feature type="domain" description="NAD(P)-binding" evidence="10">
    <location>
        <begin position="5"/>
        <end position="324"/>
    </location>
</feature>
<keyword evidence="12" id="KW-1185">Reference proteome</keyword>